<keyword evidence="4" id="KW-1185">Reference proteome</keyword>
<organism evidence="3 4">
    <name type="scientific">Filimonas lacunae</name>
    <dbReference type="NCBI Taxonomy" id="477680"/>
    <lineage>
        <taxon>Bacteria</taxon>
        <taxon>Pseudomonadati</taxon>
        <taxon>Bacteroidota</taxon>
        <taxon>Chitinophagia</taxon>
        <taxon>Chitinophagales</taxon>
        <taxon>Chitinophagaceae</taxon>
        <taxon>Filimonas</taxon>
    </lineage>
</organism>
<feature type="chain" id="PRO_5030023088" description="Lipocalin-like domain-containing protein" evidence="2">
    <location>
        <begin position="22"/>
        <end position="463"/>
    </location>
</feature>
<sequence>MKRHLLPVLLTALLIGTVAQAQQLEGVYAGAELYNTPFNGMQISYLAFYLRKDKTFSDKLDATDWQTHKSGTYSVNDGVLQLVFANGEDSKKYRLSKNGNLESTAGIKHTLHKLQRVDRIPEGYYQMKSADYSGGMGTGTPGVFSSASKGLYFDGKGHFSLDGSRLVSIGGDAAGGTVAGKFEKNKPPTGGTYQLTNGEIVLQYNNGTVSRHSFFYSPPKEEDLVLLDGVFYFKEEPENTTTSASARSSHTPASSATSSTDISATASLLEKLRQRYGGIAIDKIVRLKEVATISPNLEAVTLTDISNQKMRIEIRQGGKLLLVKMMDKNSGWQWQNGAIHSMAPDDLTEMRLSLYQGVLGLHQKLNTFFMNGTVSSKQGDYMVTFSVNDKQVVYLVGGDYSMKGNAYSITGKPNISVYKKFIQTEGISFPSVTESSDGSHTITVTTTAVVINPVIQDTEWAQP</sequence>
<keyword evidence="2" id="KW-0732">Signal</keyword>
<dbReference type="OrthoDB" id="623305at2"/>
<feature type="compositionally biased region" description="Low complexity" evidence="1">
    <location>
        <begin position="240"/>
        <end position="260"/>
    </location>
</feature>
<evidence type="ECO:0000256" key="1">
    <source>
        <dbReference type="SAM" id="MobiDB-lite"/>
    </source>
</evidence>
<dbReference type="EMBL" id="FTOR01000003">
    <property type="protein sequence ID" value="SIT08739.1"/>
    <property type="molecule type" value="Genomic_DNA"/>
</dbReference>
<dbReference type="RefSeq" id="WP_076379220.1">
    <property type="nucleotide sequence ID" value="NZ_AP017422.1"/>
</dbReference>
<name>A0A173MK97_9BACT</name>
<protein>
    <recommendedName>
        <fullName evidence="5">Lipocalin-like domain-containing protein</fullName>
    </recommendedName>
</protein>
<evidence type="ECO:0000313" key="3">
    <source>
        <dbReference type="EMBL" id="SIT08739.1"/>
    </source>
</evidence>
<reference evidence="4" key="1">
    <citation type="submission" date="2017-01" db="EMBL/GenBank/DDBJ databases">
        <authorList>
            <person name="Varghese N."/>
            <person name="Submissions S."/>
        </authorList>
    </citation>
    <scope>NUCLEOTIDE SEQUENCE [LARGE SCALE GENOMIC DNA]</scope>
    <source>
        <strain evidence="4">DSM 21054</strain>
    </source>
</reference>
<dbReference type="Proteomes" id="UP000186917">
    <property type="component" value="Unassembled WGS sequence"/>
</dbReference>
<accession>A0A173MK97</accession>
<proteinExistence type="predicted"/>
<evidence type="ECO:0000313" key="4">
    <source>
        <dbReference type="Proteomes" id="UP000186917"/>
    </source>
</evidence>
<dbReference type="KEGG" id="fln:FLA_4096"/>
<feature type="signal peptide" evidence="2">
    <location>
        <begin position="1"/>
        <end position="21"/>
    </location>
</feature>
<evidence type="ECO:0000256" key="2">
    <source>
        <dbReference type="SAM" id="SignalP"/>
    </source>
</evidence>
<dbReference type="AlphaFoldDB" id="A0A173MK97"/>
<evidence type="ECO:0008006" key="5">
    <source>
        <dbReference type="Google" id="ProtNLM"/>
    </source>
</evidence>
<feature type="region of interest" description="Disordered" evidence="1">
    <location>
        <begin position="239"/>
        <end position="260"/>
    </location>
</feature>
<gene>
    <name evidence="3" type="ORF">SAMN05421788_103401</name>
</gene>